<dbReference type="InterPro" id="IPR043504">
    <property type="entry name" value="Peptidase_S1_PA_chymotrypsin"/>
</dbReference>
<dbReference type="Gene3D" id="2.40.10.10">
    <property type="entry name" value="Trypsin-like serine proteases"/>
    <property type="match status" value="2"/>
</dbReference>
<evidence type="ECO:0000313" key="3">
    <source>
        <dbReference type="Proteomes" id="UP001237156"/>
    </source>
</evidence>
<dbReference type="InterPro" id="IPR009003">
    <property type="entry name" value="Peptidase_S1_PA"/>
</dbReference>
<feature type="signal peptide" evidence="1">
    <location>
        <begin position="1"/>
        <end position="20"/>
    </location>
</feature>
<protein>
    <submittedName>
        <fullName evidence="2">S1 family peptidase</fullName>
    </submittedName>
</protein>
<dbReference type="EMBL" id="JARVII010000010">
    <property type="protein sequence ID" value="MDG9699312.1"/>
    <property type="molecule type" value="Genomic_DNA"/>
</dbReference>
<dbReference type="CDD" id="cd21112">
    <property type="entry name" value="alphaLP-like"/>
    <property type="match status" value="1"/>
</dbReference>
<keyword evidence="1" id="KW-0732">Signal</keyword>
<dbReference type="AlphaFoldDB" id="A0AAW6RMY6"/>
<gene>
    <name evidence="2" type="ORF">QB898_06175</name>
</gene>
<accession>A0AAW6RMY6</accession>
<name>A0AAW6RMY6_9BURK</name>
<dbReference type="SUPFAM" id="SSF50494">
    <property type="entry name" value="Trypsin-like serine proteases"/>
    <property type="match status" value="1"/>
</dbReference>
<evidence type="ECO:0000313" key="2">
    <source>
        <dbReference type="EMBL" id="MDG9699312.1"/>
    </source>
</evidence>
<sequence>MRVKSFVLVLLISLIGHVNAQDNLETNDENFIPPYLKEYKKSLAESVPEIEAKRYKMNGKKLQGDDIPDADALKHMRRARRLSELATEIENEFPLRFSGGDVDDAQIGEPVLHIWIKGLNEKEKKNIEERFSGVIFESSLYNKKEISAMNSRIANKIWDSGIRGLVGVGYDTIQQKFIIFTEPQAIESIRNIIQGDGELSKILFYFKVSSPMSATASPDLWAGMPLRNTTQAGLSYRGITCTAGFNVVGGIFPFTIIAGHCGQAGDKMDTQKFGWFGGDFYGAISNTVFMSGDRTDYGIIGNDNFKHSTPGKYVYIISPTYSGSPVYWRSEIRREGLIVGSKNPSVHEQYCAAGAVSGWKCGKTTTINATYFYNGRQIRNISSLSVCSKPGDSGGPVVTGNTERGGNLAVGIVVASTDICAFTGSFGSVPAPITAFVPINFILEEYKVELASIY</sequence>
<evidence type="ECO:0000256" key="1">
    <source>
        <dbReference type="SAM" id="SignalP"/>
    </source>
</evidence>
<comment type="caution">
    <text evidence="2">The sequence shown here is derived from an EMBL/GenBank/DDBJ whole genome shotgun (WGS) entry which is preliminary data.</text>
</comment>
<keyword evidence="3" id="KW-1185">Reference proteome</keyword>
<proteinExistence type="predicted"/>
<dbReference type="Proteomes" id="UP001237156">
    <property type="component" value="Unassembled WGS sequence"/>
</dbReference>
<dbReference type="RefSeq" id="WP_279524240.1">
    <property type="nucleotide sequence ID" value="NZ_JARVII010000010.1"/>
</dbReference>
<feature type="chain" id="PRO_5043644617" evidence="1">
    <location>
        <begin position="21"/>
        <end position="454"/>
    </location>
</feature>
<organism evidence="2 3">
    <name type="scientific">Ottowia cancrivicina</name>
    <dbReference type="NCBI Taxonomy" id="3040346"/>
    <lineage>
        <taxon>Bacteria</taxon>
        <taxon>Pseudomonadati</taxon>
        <taxon>Pseudomonadota</taxon>
        <taxon>Betaproteobacteria</taxon>
        <taxon>Burkholderiales</taxon>
        <taxon>Comamonadaceae</taxon>
        <taxon>Ottowia</taxon>
    </lineage>
</organism>
<reference evidence="2 3" key="1">
    <citation type="submission" date="2023-04" db="EMBL/GenBank/DDBJ databases">
        <title>Ottowia paracancer sp. nov., isolated from human stomach.</title>
        <authorList>
            <person name="Song Y."/>
        </authorList>
    </citation>
    <scope>NUCLEOTIDE SEQUENCE [LARGE SCALE GENOMIC DNA]</scope>
    <source>
        <strain evidence="2 3">10c7w1</strain>
    </source>
</reference>